<dbReference type="AlphaFoldDB" id="A0A2X2TCE8"/>
<organism evidence="1 2">
    <name type="scientific">Cedecea neteri</name>
    <dbReference type="NCBI Taxonomy" id="158822"/>
    <lineage>
        <taxon>Bacteria</taxon>
        <taxon>Pseudomonadati</taxon>
        <taxon>Pseudomonadota</taxon>
        <taxon>Gammaproteobacteria</taxon>
        <taxon>Enterobacterales</taxon>
        <taxon>Enterobacteriaceae</taxon>
        <taxon>Cedecea</taxon>
    </lineage>
</organism>
<protein>
    <submittedName>
        <fullName evidence="1">Uncharacterized protein</fullName>
    </submittedName>
</protein>
<proteinExistence type="predicted"/>
<evidence type="ECO:0000313" key="2">
    <source>
        <dbReference type="Proteomes" id="UP000251197"/>
    </source>
</evidence>
<sequence length="90" mass="9801">MRVPLPGDQKSFEIDLAENMAHLQLVAAGGKSQSYLPLFTQALQRVQGSVPKGEWSGSSSVPSISNAARRAHGYSRSYVTGKSILWNIRN</sequence>
<name>A0A2X2TCE8_9ENTR</name>
<evidence type="ECO:0000313" key="1">
    <source>
        <dbReference type="EMBL" id="SQA97045.1"/>
    </source>
</evidence>
<gene>
    <name evidence="1" type="ORF">NCTC12120_00861</name>
</gene>
<accession>A0A2X2TCE8</accession>
<dbReference type="EMBL" id="UAVU01000003">
    <property type="protein sequence ID" value="SQA97045.1"/>
    <property type="molecule type" value="Genomic_DNA"/>
</dbReference>
<reference evidence="1 2" key="1">
    <citation type="submission" date="2018-06" db="EMBL/GenBank/DDBJ databases">
        <authorList>
            <consortium name="Pathogen Informatics"/>
            <person name="Doyle S."/>
        </authorList>
    </citation>
    <scope>NUCLEOTIDE SEQUENCE [LARGE SCALE GENOMIC DNA]</scope>
    <source>
        <strain evidence="1 2">NCTC12120</strain>
    </source>
</reference>
<dbReference type="Proteomes" id="UP000251197">
    <property type="component" value="Unassembled WGS sequence"/>
</dbReference>